<sequence>MIKLQNVTKSYLLSNRTRHYVFKDLSVEFPDGCSIGLMGRNGAGKSTLMRILGGMDMPDYGKVITDKKISFPIGLGAFFQGTMTARDNIKFLTRVYGYKGEELKEKIKFVEEFAEIGKFFDEPISVLSSGMRSRVSFGMSMAFDFDYYLIDEAGAVGDPSFKKKSVALYEQKLSTSKVILVSHSASEIKRWCDKIILLNNGEITIYDDVDEGIKAYQGN</sequence>
<dbReference type="AlphaFoldDB" id="A0A2W6NJ24"/>
<gene>
    <name evidence="6" type="ORF">B6S12_00980</name>
</gene>
<dbReference type="InterPro" id="IPR003439">
    <property type="entry name" value="ABC_transporter-like_ATP-bd"/>
</dbReference>
<protein>
    <submittedName>
        <fullName evidence="6">ABC transporter ATP-binding protein</fullName>
    </submittedName>
</protein>
<keyword evidence="7" id="KW-1185">Reference proteome</keyword>
<dbReference type="EMBL" id="NBIU01000002">
    <property type="protein sequence ID" value="PZT48900.1"/>
    <property type="molecule type" value="Genomic_DNA"/>
</dbReference>
<name>A0A2W6NJ24_9HELI</name>
<dbReference type="InterPro" id="IPR050683">
    <property type="entry name" value="Bact_Polysacc_Export_ATP-bd"/>
</dbReference>
<proteinExistence type="inferred from homology"/>
<evidence type="ECO:0000256" key="3">
    <source>
        <dbReference type="ARBA" id="ARBA00022741"/>
    </source>
</evidence>
<dbReference type="InterPro" id="IPR027417">
    <property type="entry name" value="P-loop_NTPase"/>
</dbReference>
<accession>A0A2W6NJ24</accession>
<dbReference type="SUPFAM" id="SSF52540">
    <property type="entry name" value="P-loop containing nucleoside triphosphate hydrolases"/>
    <property type="match status" value="1"/>
</dbReference>
<evidence type="ECO:0000259" key="5">
    <source>
        <dbReference type="PROSITE" id="PS50893"/>
    </source>
</evidence>
<dbReference type="InterPro" id="IPR015860">
    <property type="entry name" value="ABC_transpr_TagH-like"/>
</dbReference>
<dbReference type="GO" id="GO:0016020">
    <property type="term" value="C:membrane"/>
    <property type="evidence" value="ECO:0007669"/>
    <property type="project" value="InterPro"/>
</dbReference>
<evidence type="ECO:0000313" key="6">
    <source>
        <dbReference type="EMBL" id="PZT48900.1"/>
    </source>
</evidence>
<evidence type="ECO:0000313" key="7">
    <source>
        <dbReference type="Proteomes" id="UP000249746"/>
    </source>
</evidence>
<dbReference type="OrthoDB" id="9778870at2"/>
<dbReference type="PROSITE" id="PS50893">
    <property type="entry name" value="ABC_TRANSPORTER_2"/>
    <property type="match status" value="1"/>
</dbReference>
<evidence type="ECO:0000256" key="1">
    <source>
        <dbReference type="ARBA" id="ARBA00005417"/>
    </source>
</evidence>
<comment type="similarity">
    <text evidence="1">Belongs to the ABC transporter superfamily.</text>
</comment>
<keyword evidence="4 6" id="KW-0067">ATP-binding</keyword>
<dbReference type="Gene3D" id="3.40.50.300">
    <property type="entry name" value="P-loop containing nucleotide triphosphate hydrolases"/>
    <property type="match status" value="1"/>
</dbReference>
<evidence type="ECO:0000256" key="2">
    <source>
        <dbReference type="ARBA" id="ARBA00022448"/>
    </source>
</evidence>
<dbReference type="PANTHER" id="PTHR46743">
    <property type="entry name" value="TEICHOIC ACIDS EXPORT ATP-BINDING PROTEIN TAGH"/>
    <property type="match status" value="1"/>
</dbReference>
<organism evidence="6 7">
    <name type="scientific">Helicobacter valdiviensis</name>
    <dbReference type="NCBI Taxonomy" id="1458358"/>
    <lineage>
        <taxon>Bacteria</taxon>
        <taxon>Pseudomonadati</taxon>
        <taxon>Campylobacterota</taxon>
        <taxon>Epsilonproteobacteria</taxon>
        <taxon>Campylobacterales</taxon>
        <taxon>Helicobacteraceae</taxon>
        <taxon>Helicobacter</taxon>
    </lineage>
</organism>
<dbReference type="GO" id="GO:0016887">
    <property type="term" value="F:ATP hydrolysis activity"/>
    <property type="evidence" value="ECO:0007669"/>
    <property type="project" value="InterPro"/>
</dbReference>
<reference evidence="6 7" key="1">
    <citation type="submission" date="2017-03" db="EMBL/GenBank/DDBJ databases">
        <title>Genomic and clinical evidence uncovers the enterohepatic species Helicobacter valdiviensis as a potential human intestinal pathogen.</title>
        <authorList>
            <person name="Fresia P."/>
            <person name="Jara R."/>
            <person name="Sierra R."/>
            <person name="Ferres I."/>
            <person name="Greif G."/>
            <person name="Iraola G."/>
            <person name="Collado L."/>
        </authorList>
    </citation>
    <scope>NUCLEOTIDE SEQUENCE [LARGE SCALE GENOMIC DNA]</scope>
    <source>
        <strain evidence="6 7">WBE14</strain>
    </source>
</reference>
<evidence type="ECO:0000256" key="4">
    <source>
        <dbReference type="ARBA" id="ARBA00022840"/>
    </source>
</evidence>
<dbReference type="GO" id="GO:0140359">
    <property type="term" value="F:ABC-type transporter activity"/>
    <property type="evidence" value="ECO:0007669"/>
    <property type="project" value="InterPro"/>
</dbReference>
<dbReference type="PROSITE" id="PS00211">
    <property type="entry name" value="ABC_TRANSPORTER_1"/>
    <property type="match status" value="1"/>
</dbReference>
<dbReference type="Proteomes" id="UP000249746">
    <property type="component" value="Unassembled WGS sequence"/>
</dbReference>
<keyword evidence="2" id="KW-0813">Transport</keyword>
<dbReference type="CDD" id="cd03220">
    <property type="entry name" value="ABC_KpsT_Wzt"/>
    <property type="match status" value="1"/>
</dbReference>
<dbReference type="PANTHER" id="PTHR46743:SF2">
    <property type="entry name" value="TEICHOIC ACIDS EXPORT ATP-BINDING PROTEIN TAGH"/>
    <property type="match status" value="1"/>
</dbReference>
<comment type="caution">
    <text evidence="6">The sequence shown here is derived from an EMBL/GenBank/DDBJ whole genome shotgun (WGS) entry which is preliminary data.</text>
</comment>
<feature type="domain" description="ABC transporter" evidence="5">
    <location>
        <begin position="2"/>
        <end position="219"/>
    </location>
</feature>
<dbReference type="InterPro" id="IPR017871">
    <property type="entry name" value="ABC_transporter-like_CS"/>
</dbReference>
<dbReference type="Pfam" id="PF00005">
    <property type="entry name" value="ABC_tran"/>
    <property type="match status" value="1"/>
</dbReference>
<dbReference type="GO" id="GO:0005524">
    <property type="term" value="F:ATP binding"/>
    <property type="evidence" value="ECO:0007669"/>
    <property type="project" value="UniProtKB-KW"/>
</dbReference>
<dbReference type="RefSeq" id="WP_111228957.1">
    <property type="nucleotide sequence ID" value="NZ_NBIU01000002.1"/>
</dbReference>
<keyword evidence="3" id="KW-0547">Nucleotide-binding</keyword>